<dbReference type="SUPFAM" id="SSF53300">
    <property type="entry name" value="vWA-like"/>
    <property type="match status" value="1"/>
</dbReference>
<evidence type="ECO:0000256" key="1">
    <source>
        <dbReference type="SAM" id="Phobius"/>
    </source>
</evidence>
<feature type="non-terminal residue" evidence="3">
    <location>
        <position position="292"/>
    </location>
</feature>
<dbReference type="NCBIfam" id="TIGR02226">
    <property type="entry name" value="two_anch"/>
    <property type="match status" value="1"/>
</dbReference>
<keyword evidence="1" id="KW-0812">Transmembrane</keyword>
<proteinExistence type="predicted"/>
<evidence type="ECO:0000313" key="3">
    <source>
        <dbReference type="EMBL" id="SVD00927.1"/>
    </source>
</evidence>
<accession>A0A382RV38</accession>
<dbReference type="PANTHER" id="PTHR37464">
    <property type="entry name" value="BLL2463 PROTEIN"/>
    <property type="match status" value="1"/>
</dbReference>
<organism evidence="3">
    <name type="scientific">marine metagenome</name>
    <dbReference type="NCBI Taxonomy" id="408172"/>
    <lineage>
        <taxon>unclassified sequences</taxon>
        <taxon>metagenomes</taxon>
        <taxon>ecological metagenomes</taxon>
    </lineage>
</organism>
<dbReference type="PANTHER" id="PTHR37464:SF1">
    <property type="entry name" value="BLL2463 PROTEIN"/>
    <property type="match status" value="1"/>
</dbReference>
<dbReference type="AlphaFoldDB" id="A0A382RV38"/>
<sequence>MTFLAPFAAAWWLLALLPILVHLFNRLRHRKLPWAAMMFLRMANRKSTRYAKLRQWLVLLFRVLAVVALLFALSRPQVGGWIGGMFTGKPDVILIILDGSASMSAQTDKGNRYSAAVDLMAKTADQYGDGVRLVMMHHTDERPREVKDAQALRNLAGKRVTDTAADLPKLLEAAANWFEETKPGRGEIWIASDLQASNWDPSAKERWSRLANKLDGLTQKVRVQLMAFNQPLPNNVSVRVAGVKRHRVLQSVEPGRGGPEAERTELELQIELTRESVIGDDGDYEISTNIDG</sequence>
<dbReference type="Gene3D" id="3.40.50.410">
    <property type="entry name" value="von Willebrand factor, type A domain"/>
    <property type="match status" value="1"/>
</dbReference>
<dbReference type="InterPro" id="IPR011933">
    <property type="entry name" value="Double_TM_dom"/>
</dbReference>
<protein>
    <recommendedName>
        <fullName evidence="2">Aerotolerance regulator N-terminal domain-containing protein</fullName>
    </recommendedName>
</protein>
<reference evidence="3" key="1">
    <citation type="submission" date="2018-05" db="EMBL/GenBank/DDBJ databases">
        <authorList>
            <person name="Lanie J.A."/>
            <person name="Ng W.-L."/>
            <person name="Kazmierczak K.M."/>
            <person name="Andrzejewski T.M."/>
            <person name="Davidsen T.M."/>
            <person name="Wayne K.J."/>
            <person name="Tettelin H."/>
            <person name="Glass J.I."/>
            <person name="Rusch D."/>
            <person name="Podicherti R."/>
            <person name="Tsui H.-C.T."/>
            <person name="Winkler M.E."/>
        </authorList>
    </citation>
    <scope>NUCLEOTIDE SEQUENCE</scope>
</reference>
<dbReference type="InterPro" id="IPR036465">
    <property type="entry name" value="vWFA_dom_sf"/>
</dbReference>
<evidence type="ECO:0000259" key="2">
    <source>
        <dbReference type="Pfam" id="PF07584"/>
    </source>
</evidence>
<feature type="transmembrane region" description="Helical" evidence="1">
    <location>
        <begin position="56"/>
        <end position="73"/>
    </location>
</feature>
<dbReference type="InterPro" id="IPR024163">
    <property type="entry name" value="Aerotolerance_reg_N"/>
</dbReference>
<gene>
    <name evidence="3" type="ORF">METZ01_LOCUS353781</name>
</gene>
<feature type="domain" description="Aerotolerance regulator N-terminal" evidence="2">
    <location>
        <begin position="1"/>
        <end position="76"/>
    </location>
</feature>
<name>A0A382RV38_9ZZZZ</name>
<feature type="transmembrane region" description="Helical" evidence="1">
    <location>
        <begin position="6"/>
        <end position="24"/>
    </location>
</feature>
<dbReference type="Pfam" id="PF07584">
    <property type="entry name" value="BatA"/>
    <property type="match status" value="1"/>
</dbReference>
<keyword evidence="1" id="KW-0472">Membrane</keyword>
<keyword evidence="1" id="KW-1133">Transmembrane helix</keyword>
<dbReference type="EMBL" id="UINC01124049">
    <property type="protein sequence ID" value="SVD00927.1"/>
    <property type="molecule type" value="Genomic_DNA"/>
</dbReference>